<dbReference type="EMBL" id="JAULJE010000005">
    <property type="protein sequence ID" value="KAK1342335.1"/>
    <property type="molecule type" value="Genomic_DNA"/>
</dbReference>
<accession>A0AA40I4F4</accession>
<protein>
    <recommendedName>
        <fullName evidence="3">Testis expressed 45</fullName>
    </recommendedName>
</protein>
<reference evidence="1" key="1">
    <citation type="submission" date="2023-06" db="EMBL/GenBank/DDBJ databases">
        <title>Reference genome for the Northern bat (Eptesicus nilssonii), a most northern bat species.</title>
        <authorList>
            <person name="Laine V.N."/>
            <person name="Pulliainen A.T."/>
            <person name="Lilley T.M."/>
        </authorList>
    </citation>
    <scope>NUCLEOTIDE SEQUENCE</scope>
    <source>
        <strain evidence="1">BLF_Eptnil</strain>
        <tissue evidence="1">Kidney</tissue>
    </source>
</reference>
<name>A0AA40I4F4_CNENI</name>
<dbReference type="PANTHER" id="PTHR34828:SF1">
    <property type="entry name" value="TESTIS-EXPRESSED PROTEIN 45"/>
    <property type="match status" value="1"/>
</dbReference>
<evidence type="ECO:0008006" key="3">
    <source>
        <dbReference type="Google" id="ProtNLM"/>
    </source>
</evidence>
<dbReference type="Proteomes" id="UP001177744">
    <property type="component" value="Unassembled WGS sequence"/>
</dbReference>
<dbReference type="PANTHER" id="PTHR34828">
    <property type="entry name" value="TESTIS-EXPRESSED PROTEIN 45"/>
    <property type="match status" value="1"/>
</dbReference>
<keyword evidence="2" id="KW-1185">Reference proteome</keyword>
<evidence type="ECO:0000313" key="2">
    <source>
        <dbReference type="Proteomes" id="UP001177744"/>
    </source>
</evidence>
<proteinExistence type="predicted"/>
<evidence type="ECO:0000313" key="1">
    <source>
        <dbReference type="EMBL" id="KAK1342335.1"/>
    </source>
</evidence>
<dbReference type="Pfam" id="PF15373">
    <property type="entry name" value="SAXO5-like"/>
    <property type="match status" value="1"/>
</dbReference>
<comment type="caution">
    <text evidence="1">The sequence shown here is derived from an EMBL/GenBank/DDBJ whole genome shotgun (WGS) entry which is preliminary data.</text>
</comment>
<sequence length="512" mass="56308">MAGPDLFKASHFTLGSDARLQASCTLSTAHRDFPPYAEAAPEPPSRPPPRATLFQQDARWASEERVSEAHAAFVPQPTHSPRAAAKGEALRTGRLAMSGDQFGSSEANSARSTECWAGAPFAAAGEANRAQTVIRVPSSWGEGERETLILRPSTYLARYLCCRDLTPFSPCHLATLRGPLPLRWDHGRGDHRRLWHWETSPTISTTCLPTRSPAPIPVPIPFPGSFQGPDQMDASPPNPPPPFICRYDKAQASACIHSASSGPGDGLFHDRTTSAEHFYAREPEPFVHHSDQTPESHILEGNWRPGPGSLTTSMNFFYGQPPPVTKPNGRHIPHEKLQDHVILGESKLLGQFFQTTMGTDYYPAGTKRPEKAPNLHLLPSNLPEGLGKPDLLTTNQKMLKPHRTAPASVTQEMLQRCKYSHVEPPLGRQRFFLTQHKDQYAFKYQGPAMLTSRNFQESHLPLGSSDLGACWGGKGDPQAPRSLPTHALASNKLHPGNTQSLSINQTWKRMLG</sequence>
<dbReference type="AlphaFoldDB" id="A0AA40I4F4"/>
<organism evidence="1 2">
    <name type="scientific">Cnephaeus nilssonii</name>
    <name type="common">Northern bat</name>
    <name type="synonym">Eptesicus nilssonii</name>
    <dbReference type="NCBI Taxonomy" id="3371016"/>
    <lineage>
        <taxon>Eukaryota</taxon>
        <taxon>Metazoa</taxon>
        <taxon>Chordata</taxon>
        <taxon>Craniata</taxon>
        <taxon>Vertebrata</taxon>
        <taxon>Euteleostomi</taxon>
        <taxon>Mammalia</taxon>
        <taxon>Eutheria</taxon>
        <taxon>Laurasiatheria</taxon>
        <taxon>Chiroptera</taxon>
        <taxon>Yangochiroptera</taxon>
        <taxon>Vespertilionidae</taxon>
        <taxon>Cnephaeus</taxon>
    </lineage>
</organism>
<dbReference type="InterPro" id="IPR028001">
    <property type="entry name" value="SAXO5"/>
</dbReference>
<gene>
    <name evidence="1" type="ORF">QTO34_015097</name>
</gene>